<dbReference type="PANTHER" id="PTHR43670">
    <property type="entry name" value="HEAT SHOCK PROTEIN 26"/>
    <property type="match status" value="1"/>
</dbReference>
<evidence type="ECO:0000256" key="7">
    <source>
        <dbReference type="SAM" id="Phobius"/>
    </source>
</evidence>
<evidence type="ECO:0000256" key="1">
    <source>
        <dbReference type="ARBA" id="ARBA00004162"/>
    </source>
</evidence>
<dbReference type="Gene3D" id="2.60.40.790">
    <property type="match status" value="1"/>
</dbReference>
<evidence type="ECO:0000256" key="4">
    <source>
        <dbReference type="PROSITE-ProRule" id="PRU00285"/>
    </source>
</evidence>
<name>A0AAN8ZIH6_9MAGN</name>
<keyword evidence="7" id="KW-0472">Membrane</keyword>
<feature type="domain" description="SHSP" evidence="8">
    <location>
        <begin position="7"/>
        <end position="113"/>
    </location>
</feature>
<comment type="similarity">
    <text evidence="4 5">Belongs to the small heat shock protein (HSP20) family.</text>
</comment>
<dbReference type="PROSITE" id="PS01031">
    <property type="entry name" value="SHSP"/>
    <property type="match status" value="1"/>
</dbReference>
<accession>A0AAN8ZIH6</accession>
<evidence type="ECO:0000256" key="5">
    <source>
        <dbReference type="RuleBase" id="RU003616"/>
    </source>
</evidence>
<dbReference type="GO" id="GO:0034605">
    <property type="term" value="P:cellular response to heat"/>
    <property type="evidence" value="ECO:0007669"/>
    <property type="project" value="TreeGrafter"/>
</dbReference>
<dbReference type="InterPro" id="IPR002068">
    <property type="entry name" value="A-crystallin/Hsp20_dom"/>
</dbReference>
<keyword evidence="10" id="KW-1185">Reference proteome</keyword>
<gene>
    <name evidence="9" type="ORF">RJ641_027856</name>
</gene>
<evidence type="ECO:0000256" key="6">
    <source>
        <dbReference type="SAM" id="MobiDB-lite"/>
    </source>
</evidence>
<keyword evidence="2" id="KW-1003">Cell membrane</keyword>
<evidence type="ECO:0000313" key="10">
    <source>
        <dbReference type="Proteomes" id="UP001370490"/>
    </source>
</evidence>
<feature type="transmembrane region" description="Helical" evidence="7">
    <location>
        <begin position="161"/>
        <end position="187"/>
    </location>
</feature>
<organism evidence="9 10">
    <name type="scientific">Dillenia turbinata</name>
    <dbReference type="NCBI Taxonomy" id="194707"/>
    <lineage>
        <taxon>Eukaryota</taxon>
        <taxon>Viridiplantae</taxon>
        <taxon>Streptophyta</taxon>
        <taxon>Embryophyta</taxon>
        <taxon>Tracheophyta</taxon>
        <taxon>Spermatophyta</taxon>
        <taxon>Magnoliopsida</taxon>
        <taxon>eudicotyledons</taxon>
        <taxon>Gunneridae</taxon>
        <taxon>Pentapetalae</taxon>
        <taxon>Dilleniales</taxon>
        <taxon>Dilleniaceae</taxon>
        <taxon>Dillenia</taxon>
    </lineage>
</organism>
<dbReference type="CDD" id="cd00298">
    <property type="entry name" value="ACD_sHsps_p23-like"/>
    <property type="match status" value="1"/>
</dbReference>
<comment type="subcellular location">
    <subcellularLocation>
        <location evidence="1">Cell membrane</location>
        <topology evidence="1">Single-pass membrane protein</topology>
    </subcellularLocation>
</comment>
<dbReference type="Proteomes" id="UP001370490">
    <property type="component" value="Unassembled WGS sequence"/>
</dbReference>
<dbReference type="AlphaFoldDB" id="A0AAN8ZIH6"/>
<feature type="region of interest" description="Disordered" evidence="6">
    <location>
        <begin position="100"/>
        <end position="124"/>
    </location>
</feature>
<reference evidence="9 10" key="1">
    <citation type="submission" date="2023-12" db="EMBL/GenBank/DDBJ databases">
        <title>A high-quality genome assembly for Dillenia turbinata (Dilleniales).</title>
        <authorList>
            <person name="Chanderbali A."/>
        </authorList>
    </citation>
    <scope>NUCLEOTIDE SEQUENCE [LARGE SCALE GENOMIC DNA]</scope>
    <source>
        <strain evidence="9">LSX21</strain>
        <tissue evidence="9">Leaf</tissue>
    </source>
</reference>
<keyword evidence="7" id="KW-0812">Transmembrane</keyword>
<dbReference type="SUPFAM" id="SSF49764">
    <property type="entry name" value="HSP20-like chaperones"/>
    <property type="match status" value="1"/>
</dbReference>
<comment type="caution">
    <text evidence="9">The sequence shown here is derived from an EMBL/GenBank/DDBJ whole genome shotgun (WGS) entry which is preliminary data.</text>
</comment>
<dbReference type="EMBL" id="JBAMMX010000004">
    <property type="protein sequence ID" value="KAK6942479.1"/>
    <property type="molecule type" value="Genomic_DNA"/>
</dbReference>
<proteinExistence type="inferred from homology"/>
<dbReference type="Pfam" id="PF00011">
    <property type="entry name" value="HSP20"/>
    <property type="match status" value="1"/>
</dbReference>
<evidence type="ECO:0000313" key="9">
    <source>
        <dbReference type="EMBL" id="KAK6942479.1"/>
    </source>
</evidence>
<keyword evidence="7" id="KW-1133">Transmembrane helix</keyword>
<sequence>MDPNAGAALQPDFEPYCQWKREAECETLVIHLPEFRKENLKVVLKSSGLMRISGEREVAERKWSRFQKEIKVPKDCKEDEIQAKFMGGYLYITMPKKVPSSTTKKDNKTIPEAPQGPAIPQALPEFTPKGTCGESVVAGTTTAMPSGTPCGTVTMTVSRRVLVLAAGLPAAAAVGFVLGALVAYAIYGPSCCQKIGGETLFSAFSRAGGRAFRNMANGYNRDHFLLLEEFCIGHGEFLRNNVEATVNWRRSSSLDKVLLELMCYFAIEHAENRHCSESYSISDDCLCETYGPPMQFVKVITITSQLEAMHAGLSLRSFTLIEVSLVPM</sequence>
<evidence type="ECO:0000256" key="3">
    <source>
        <dbReference type="ARBA" id="ARBA00022821"/>
    </source>
</evidence>
<evidence type="ECO:0000259" key="8">
    <source>
        <dbReference type="PROSITE" id="PS01031"/>
    </source>
</evidence>
<keyword evidence="3" id="KW-0611">Plant defense</keyword>
<dbReference type="GO" id="GO:0006952">
    <property type="term" value="P:defense response"/>
    <property type="evidence" value="ECO:0007669"/>
    <property type="project" value="UniProtKB-KW"/>
</dbReference>
<dbReference type="GO" id="GO:0005886">
    <property type="term" value="C:plasma membrane"/>
    <property type="evidence" value="ECO:0007669"/>
    <property type="project" value="UniProtKB-SubCell"/>
</dbReference>
<dbReference type="InterPro" id="IPR008978">
    <property type="entry name" value="HSP20-like_chaperone"/>
</dbReference>
<evidence type="ECO:0000256" key="2">
    <source>
        <dbReference type="ARBA" id="ARBA00022475"/>
    </source>
</evidence>
<protein>
    <submittedName>
        <fullName evidence="9">Alpha crystallin/Hsp20 domain</fullName>
    </submittedName>
</protein>
<dbReference type="PANTHER" id="PTHR43670:SF114">
    <property type="entry name" value="OS05G0592000 PROTEIN"/>
    <property type="match status" value="1"/>
</dbReference>